<dbReference type="NCBIfam" id="TIGR04183">
    <property type="entry name" value="Por_Secre_tail"/>
    <property type="match status" value="1"/>
</dbReference>
<protein>
    <submittedName>
        <fullName evidence="1">T9SS type A sorting domain-containing protein</fullName>
    </submittedName>
</protein>
<evidence type="ECO:0000313" key="2">
    <source>
        <dbReference type="Proteomes" id="UP000653797"/>
    </source>
</evidence>
<evidence type="ECO:0000313" key="1">
    <source>
        <dbReference type="EMBL" id="MBD2757174.1"/>
    </source>
</evidence>
<dbReference type="Proteomes" id="UP000653797">
    <property type="component" value="Unassembled WGS sequence"/>
</dbReference>
<dbReference type="InterPro" id="IPR026444">
    <property type="entry name" value="Secre_tail"/>
</dbReference>
<name>A0A927B7J1_9BACT</name>
<gene>
    <name evidence="1" type="ORF">IC230_30135</name>
</gene>
<reference evidence="1" key="1">
    <citation type="submission" date="2020-09" db="EMBL/GenBank/DDBJ databases">
        <authorList>
            <person name="Kim M.K."/>
        </authorList>
    </citation>
    <scope>NUCLEOTIDE SEQUENCE</scope>
    <source>
        <strain evidence="1">BT704</strain>
    </source>
</reference>
<dbReference type="Gene3D" id="2.60.40.10">
    <property type="entry name" value="Immunoglobulins"/>
    <property type="match status" value="1"/>
</dbReference>
<organism evidence="1 2">
    <name type="scientific">Spirosoma validum</name>
    <dbReference type="NCBI Taxonomy" id="2771355"/>
    <lineage>
        <taxon>Bacteria</taxon>
        <taxon>Pseudomonadati</taxon>
        <taxon>Bacteroidota</taxon>
        <taxon>Cytophagia</taxon>
        <taxon>Cytophagales</taxon>
        <taxon>Cytophagaceae</taxon>
        <taxon>Spirosoma</taxon>
    </lineage>
</organism>
<accession>A0A927B7J1</accession>
<keyword evidence="2" id="KW-1185">Reference proteome</keyword>
<dbReference type="SUPFAM" id="SSF50939">
    <property type="entry name" value="Sialidases"/>
    <property type="match status" value="1"/>
</dbReference>
<dbReference type="InterPro" id="IPR036278">
    <property type="entry name" value="Sialidase_sf"/>
</dbReference>
<dbReference type="InterPro" id="IPR013783">
    <property type="entry name" value="Ig-like_fold"/>
</dbReference>
<comment type="caution">
    <text evidence="1">The sequence shown here is derived from an EMBL/GenBank/DDBJ whole genome shotgun (WGS) entry which is preliminary data.</text>
</comment>
<proteinExistence type="predicted"/>
<dbReference type="EMBL" id="JACXAA010000018">
    <property type="protein sequence ID" value="MBD2757174.1"/>
    <property type="molecule type" value="Genomic_DNA"/>
</dbReference>
<sequence length="509" mass="55556">MKLVTIRSSVISLSYHHFIWVLGLTLLGLSAVEPILAQQSQWQVAVSGTNQTLNHVSYGGGQFVTVGEVGTILTSPDGITWTTRTSGVTQTLIASSYGQGQWVVIGSGGTVLTSPDGISWTPRSSTATQGFGSIAYGNGRWIAGDVQGRLWSSADGISWSIVYSNANFPGQIWVSYGNGQWIAGSTYSSRSFLLPVLMSPDGVTWTARKYLGFGDFITGVSFVEGKYFAEVRGRYGYNYFLQSSDGITWTNVVSDRRPPGNFGSLTYGAGQWLAINDEKGIVSTLDFTVWSTQPNTNYYFGNIIYATGKPVAVGYQGLILYATTLYTPVALPVSLVNFDGKAQNSSVSLDWETSWEKGASHFLVERSIDAKSFEAVGRISALGTTNANQHYSFVDKDLASNLWYYRLRQVDLDGTYTHSQIIAVRIGTEPLETLTLSPNPSSGPMLIEYKKGIQSVRIYSVTGTLIEQHEFAQAVDRWSWAASGQPAGVYIIEAKTQDSKSASLRWIKQ</sequence>
<dbReference type="AlphaFoldDB" id="A0A927B7J1"/>
<dbReference type="RefSeq" id="WP_191042798.1">
    <property type="nucleotide sequence ID" value="NZ_JACXAA010000018.1"/>
</dbReference>